<protein>
    <recommendedName>
        <fullName evidence="3">FAD assembly factor SdhE</fullName>
    </recommendedName>
</protein>
<sequence>MGRLQWRCTRRALLELDLLLGKFLVEEFPRLNEAQAQVFAELADMEDHDLWPLVNGTEECENAQQAEIVAMLRKSEVREPQ</sequence>
<evidence type="ECO:0000256" key="1">
    <source>
        <dbReference type="ARBA" id="ARBA00004496"/>
    </source>
</evidence>
<dbReference type="EMBL" id="JADJUC010000004">
    <property type="protein sequence ID" value="MBK8523696.1"/>
    <property type="molecule type" value="Genomic_DNA"/>
</dbReference>
<evidence type="ECO:0000313" key="7">
    <source>
        <dbReference type="Proteomes" id="UP000886689"/>
    </source>
</evidence>
<dbReference type="PANTHER" id="PTHR39585">
    <property type="entry name" value="FAD ASSEMBLY FACTOR SDHE"/>
    <property type="match status" value="1"/>
</dbReference>
<dbReference type="InterPro" id="IPR036714">
    <property type="entry name" value="SDH_sf"/>
</dbReference>
<evidence type="ECO:0000256" key="2">
    <source>
        <dbReference type="ARBA" id="ARBA00008571"/>
    </source>
</evidence>
<dbReference type="Pfam" id="PF03937">
    <property type="entry name" value="Sdh5"/>
    <property type="match status" value="1"/>
</dbReference>
<comment type="caution">
    <text evidence="6">The sequence shown here is derived from an EMBL/GenBank/DDBJ whole genome shotgun (WGS) entry which is preliminary data.</text>
</comment>
<dbReference type="PANTHER" id="PTHR39585:SF1">
    <property type="entry name" value="FAD ASSEMBLY FACTOR SDHE"/>
    <property type="match status" value="1"/>
</dbReference>
<keyword evidence="4" id="KW-0963">Cytoplasm</keyword>
<dbReference type="Gene3D" id="1.10.150.250">
    <property type="entry name" value="Flavinator of succinate dehydrogenase"/>
    <property type="match status" value="1"/>
</dbReference>
<dbReference type="InterPro" id="IPR050531">
    <property type="entry name" value="SdhE_FAD_assembly_factor"/>
</dbReference>
<evidence type="ECO:0000256" key="4">
    <source>
        <dbReference type="ARBA" id="ARBA00022490"/>
    </source>
</evidence>
<dbReference type="GO" id="GO:0005737">
    <property type="term" value="C:cytoplasm"/>
    <property type="evidence" value="ECO:0007669"/>
    <property type="project" value="UniProtKB-SubCell"/>
</dbReference>
<accession>A0A9D7K0W0</accession>
<gene>
    <name evidence="6" type="ORF">IPL58_05985</name>
</gene>
<dbReference type="InterPro" id="IPR005631">
    <property type="entry name" value="SDH"/>
</dbReference>
<comment type="subcellular location">
    <subcellularLocation>
        <location evidence="1">Cytoplasm</location>
    </subcellularLocation>
</comment>
<keyword evidence="5" id="KW-0143">Chaperone</keyword>
<reference evidence="6" key="1">
    <citation type="submission" date="2020-10" db="EMBL/GenBank/DDBJ databases">
        <title>Connecting structure to function with the recovery of over 1000 high-quality activated sludge metagenome-assembled genomes encoding full-length rRNA genes using long-read sequencing.</title>
        <authorList>
            <person name="Singleton C.M."/>
            <person name="Petriglieri F."/>
            <person name="Kristensen J.M."/>
            <person name="Kirkegaard R.H."/>
            <person name="Michaelsen T.Y."/>
            <person name="Andersen M.H."/>
            <person name="Karst S.M."/>
            <person name="Dueholm M.S."/>
            <person name="Nielsen P.H."/>
            <person name="Albertsen M."/>
        </authorList>
    </citation>
    <scope>NUCLEOTIDE SEQUENCE</scope>
    <source>
        <strain evidence="6">Hirt_18-Q3-R61-65_BATAC.395</strain>
    </source>
</reference>
<evidence type="ECO:0000256" key="5">
    <source>
        <dbReference type="ARBA" id="ARBA00023186"/>
    </source>
</evidence>
<name>A0A9D7K0W0_9PROT</name>
<evidence type="ECO:0000256" key="3">
    <source>
        <dbReference type="ARBA" id="ARBA00019418"/>
    </source>
</evidence>
<dbReference type="AlphaFoldDB" id="A0A9D7K0W0"/>
<evidence type="ECO:0000313" key="6">
    <source>
        <dbReference type="EMBL" id="MBK8523696.1"/>
    </source>
</evidence>
<dbReference type="SUPFAM" id="SSF109910">
    <property type="entry name" value="YgfY-like"/>
    <property type="match status" value="1"/>
</dbReference>
<dbReference type="Proteomes" id="UP000886689">
    <property type="component" value="Unassembled WGS sequence"/>
</dbReference>
<organism evidence="6 7">
    <name type="scientific">Candidatus Proximibacter danicus</name>
    <dbReference type="NCBI Taxonomy" id="2954365"/>
    <lineage>
        <taxon>Bacteria</taxon>
        <taxon>Pseudomonadati</taxon>
        <taxon>Pseudomonadota</taxon>
        <taxon>Betaproteobacteria</taxon>
        <taxon>Candidatus Proximibacter</taxon>
    </lineage>
</organism>
<proteinExistence type="inferred from homology"/>
<dbReference type="GO" id="GO:0006105">
    <property type="term" value="P:succinate metabolic process"/>
    <property type="evidence" value="ECO:0007669"/>
    <property type="project" value="TreeGrafter"/>
</dbReference>
<comment type="similarity">
    <text evidence="2">Belongs to the SdhE FAD assembly factor family.</text>
</comment>